<dbReference type="EC" id="3.6.1.23" evidence="4"/>
<name>A0A2T6ZF16_TUBBO</name>
<sequence>MTIKPDSLGVRDAITKPFSDSVLRHPIYPQPKGHLHTTISHGATDQISGALGMRSRSPFTTAFYAIPSVHRQKGIPIREFSMALQSLLKGESICRVFLDIWKVLTLKPDTRGVRHAIPKPFYDGVLRHPICPPPKGHLHTTISHGATEFSEGGVLMADSGGVEHAIAKPFYDGVLGHTICPPPKAHPHMSIFHGATGSFEGGPDSQSVKHAIAKPFYDGVLRHPISPPPKGRPHTSISHGATEFSEGGVLMQILQPKYFSKFQIAIVWGETASPFYHEIPESEIENQIRVQRLSENAGIPTRGSKLAAGHDLYSIKTLTIPSKNRHLVKTRLAIGVPSGTYGRIPPSSGLATKAISVDAGVINADYRGEVKVRLVNHGSSDFEIKKGDCILQLVVERIDDQD</sequence>
<dbReference type="InterPro" id="IPR036157">
    <property type="entry name" value="dUTPase-like_sf"/>
</dbReference>
<organism evidence="8 9">
    <name type="scientific">Tuber borchii</name>
    <name type="common">White truffle</name>
    <dbReference type="NCBI Taxonomy" id="42251"/>
    <lineage>
        <taxon>Eukaryota</taxon>
        <taxon>Fungi</taxon>
        <taxon>Dikarya</taxon>
        <taxon>Ascomycota</taxon>
        <taxon>Pezizomycotina</taxon>
        <taxon>Pezizomycetes</taxon>
        <taxon>Pezizales</taxon>
        <taxon>Tuberaceae</taxon>
        <taxon>Tuber</taxon>
    </lineage>
</organism>
<proteinExistence type="inferred from homology"/>
<evidence type="ECO:0000259" key="7">
    <source>
        <dbReference type="Pfam" id="PF00692"/>
    </source>
</evidence>
<dbReference type="GO" id="GO:0046081">
    <property type="term" value="P:dUTP catabolic process"/>
    <property type="evidence" value="ECO:0007669"/>
    <property type="project" value="InterPro"/>
</dbReference>
<dbReference type="EMBL" id="NESQ01000325">
    <property type="protein sequence ID" value="PUU74056.1"/>
    <property type="molecule type" value="Genomic_DNA"/>
</dbReference>
<comment type="similarity">
    <text evidence="2">Belongs to the dUTPase family.</text>
</comment>
<dbReference type="PANTHER" id="PTHR11241:SF0">
    <property type="entry name" value="DEOXYURIDINE 5'-TRIPHOSPHATE NUCLEOTIDOHYDROLASE"/>
    <property type="match status" value="1"/>
</dbReference>
<evidence type="ECO:0000256" key="4">
    <source>
        <dbReference type="ARBA" id="ARBA00012379"/>
    </source>
</evidence>
<evidence type="ECO:0000313" key="9">
    <source>
        <dbReference type="Proteomes" id="UP000244722"/>
    </source>
</evidence>
<dbReference type="STRING" id="42251.A0A2T6ZF16"/>
<evidence type="ECO:0000256" key="6">
    <source>
        <dbReference type="ARBA" id="ARBA00023080"/>
    </source>
</evidence>
<dbReference type="CDD" id="cd07557">
    <property type="entry name" value="trimeric_dUTPase"/>
    <property type="match status" value="1"/>
</dbReference>
<feature type="domain" description="dUTPase-like" evidence="7">
    <location>
        <begin position="296"/>
        <end position="400"/>
    </location>
</feature>
<accession>A0A2T6ZF16</accession>
<dbReference type="UniPathway" id="UPA00610">
    <property type="reaction ID" value="UER00666"/>
</dbReference>
<evidence type="ECO:0000313" key="8">
    <source>
        <dbReference type="EMBL" id="PUU74056.1"/>
    </source>
</evidence>
<keyword evidence="9" id="KW-1185">Reference proteome</keyword>
<dbReference type="InterPro" id="IPR008181">
    <property type="entry name" value="dUTPase"/>
</dbReference>
<dbReference type="Pfam" id="PF00692">
    <property type="entry name" value="dUTPase"/>
    <property type="match status" value="1"/>
</dbReference>
<evidence type="ECO:0000256" key="3">
    <source>
        <dbReference type="ARBA" id="ARBA00011233"/>
    </source>
</evidence>
<dbReference type="GO" id="GO:0000287">
    <property type="term" value="F:magnesium ion binding"/>
    <property type="evidence" value="ECO:0007669"/>
    <property type="project" value="InterPro"/>
</dbReference>
<dbReference type="GO" id="GO:0004170">
    <property type="term" value="F:dUTP diphosphatase activity"/>
    <property type="evidence" value="ECO:0007669"/>
    <property type="project" value="UniProtKB-EC"/>
</dbReference>
<dbReference type="InterPro" id="IPR033704">
    <property type="entry name" value="dUTPase_trimeric"/>
</dbReference>
<dbReference type="InterPro" id="IPR029054">
    <property type="entry name" value="dUTPase-like"/>
</dbReference>
<evidence type="ECO:0000256" key="1">
    <source>
        <dbReference type="ARBA" id="ARBA00005142"/>
    </source>
</evidence>
<evidence type="ECO:0000256" key="2">
    <source>
        <dbReference type="ARBA" id="ARBA00006581"/>
    </source>
</evidence>
<gene>
    <name evidence="8" type="ORF">B9Z19DRAFT_1196506</name>
</gene>
<reference evidence="8 9" key="1">
    <citation type="submission" date="2017-04" db="EMBL/GenBank/DDBJ databases">
        <title>Draft genome sequence of Tuber borchii Vittad., a whitish edible truffle.</title>
        <authorList>
            <consortium name="DOE Joint Genome Institute"/>
            <person name="Murat C."/>
            <person name="Kuo A."/>
            <person name="Barry K.W."/>
            <person name="Clum A."/>
            <person name="Dockter R.B."/>
            <person name="Fauchery L."/>
            <person name="Iotti M."/>
            <person name="Kohler A."/>
            <person name="Labutti K."/>
            <person name="Lindquist E.A."/>
            <person name="Lipzen A."/>
            <person name="Ohm R.A."/>
            <person name="Wang M."/>
            <person name="Grigoriev I.V."/>
            <person name="Zambonelli A."/>
            <person name="Martin F.M."/>
        </authorList>
    </citation>
    <scope>NUCLEOTIDE SEQUENCE [LARGE SCALE GENOMIC DNA]</scope>
    <source>
        <strain evidence="8 9">Tbo3840</strain>
    </source>
</reference>
<protein>
    <recommendedName>
        <fullName evidence="4">dUTP diphosphatase</fullName>
        <ecNumber evidence="4">3.6.1.23</ecNumber>
    </recommendedName>
</protein>
<dbReference type="SUPFAM" id="SSF51283">
    <property type="entry name" value="dUTPase-like"/>
    <property type="match status" value="1"/>
</dbReference>
<dbReference type="GO" id="GO:0006226">
    <property type="term" value="P:dUMP biosynthetic process"/>
    <property type="evidence" value="ECO:0007669"/>
    <property type="project" value="UniProtKB-UniPathway"/>
</dbReference>
<comment type="subunit">
    <text evidence="3">Homotrimer.</text>
</comment>
<evidence type="ECO:0000256" key="5">
    <source>
        <dbReference type="ARBA" id="ARBA00022801"/>
    </source>
</evidence>
<dbReference type="Proteomes" id="UP000244722">
    <property type="component" value="Unassembled WGS sequence"/>
</dbReference>
<comment type="pathway">
    <text evidence="1">Pyrimidine metabolism; dUMP biosynthesis; dUMP from dCTP (dUTP route): step 2/2.</text>
</comment>
<dbReference type="AlphaFoldDB" id="A0A2T6ZF16"/>
<comment type="caution">
    <text evidence="8">The sequence shown here is derived from an EMBL/GenBank/DDBJ whole genome shotgun (WGS) entry which is preliminary data.</text>
</comment>
<dbReference type="Gene3D" id="2.70.40.10">
    <property type="match status" value="1"/>
</dbReference>
<dbReference type="PANTHER" id="PTHR11241">
    <property type="entry name" value="DEOXYURIDINE 5'-TRIPHOSPHATE NUCLEOTIDOHYDROLASE"/>
    <property type="match status" value="1"/>
</dbReference>
<dbReference type="OrthoDB" id="419889at2759"/>
<dbReference type="NCBIfam" id="TIGR00576">
    <property type="entry name" value="dut"/>
    <property type="match status" value="1"/>
</dbReference>
<keyword evidence="6" id="KW-0546">Nucleotide metabolism</keyword>
<keyword evidence="5" id="KW-0378">Hydrolase</keyword>